<name>A0A4R5LNL1_9GAMM</name>
<protein>
    <recommendedName>
        <fullName evidence="6">4Fe-4S ferredoxin-type domain-containing protein</fullName>
    </recommendedName>
</protein>
<dbReference type="PANTHER" id="PTHR43366:SF1">
    <property type="entry name" value="PYRUVATE SYNTHASE SUBUNIT PORC"/>
    <property type="match status" value="1"/>
</dbReference>
<dbReference type="NCBIfam" id="TIGR02175">
    <property type="entry name" value="PorC_KorC"/>
    <property type="match status" value="1"/>
</dbReference>
<accession>A0A4R5LNL1</accession>
<proteinExistence type="predicted"/>
<gene>
    <name evidence="7" type="ORF">E2F43_15740</name>
</gene>
<evidence type="ECO:0000259" key="6">
    <source>
        <dbReference type="PROSITE" id="PS51379"/>
    </source>
</evidence>
<evidence type="ECO:0000313" key="7">
    <source>
        <dbReference type="EMBL" id="TDG11821.1"/>
    </source>
</evidence>
<keyword evidence="1" id="KW-0479">Metal-binding</keyword>
<dbReference type="Proteomes" id="UP000295554">
    <property type="component" value="Unassembled WGS sequence"/>
</dbReference>
<feature type="compositionally biased region" description="Polar residues" evidence="5">
    <location>
        <begin position="305"/>
        <end position="325"/>
    </location>
</feature>
<dbReference type="RefSeq" id="WP_133214433.1">
    <property type="nucleotide sequence ID" value="NZ_SMSE01000004.1"/>
</dbReference>
<dbReference type="PROSITE" id="PS00198">
    <property type="entry name" value="4FE4S_FER_1"/>
    <property type="match status" value="1"/>
</dbReference>
<dbReference type="GO" id="GO:0046872">
    <property type="term" value="F:metal ion binding"/>
    <property type="evidence" value="ECO:0007669"/>
    <property type="project" value="UniProtKB-KW"/>
</dbReference>
<dbReference type="Pfam" id="PF01558">
    <property type="entry name" value="POR"/>
    <property type="match status" value="1"/>
</dbReference>
<keyword evidence="2" id="KW-0560">Oxidoreductase</keyword>
<comment type="caution">
    <text evidence="7">The sequence shown here is derived from an EMBL/GenBank/DDBJ whole genome shotgun (WGS) entry which is preliminary data.</text>
</comment>
<keyword evidence="4" id="KW-0411">Iron-sulfur</keyword>
<dbReference type="InterPro" id="IPR019752">
    <property type="entry name" value="Pyrv/ketoisovalerate_OxRed_cat"/>
</dbReference>
<evidence type="ECO:0000256" key="3">
    <source>
        <dbReference type="ARBA" id="ARBA00023004"/>
    </source>
</evidence>
<dbReference type="InterPro" id="IPR002869">
    <property type="entry name" value="Pyrv_flavodox_OxRed_cen"/>
</dbReference>
<dbReference type="EMBL" id="SMSE01000004">
    <property type="protein sequence ID" value="TDG11821.1"/>
    <property type="molecule type" value="Genomic_DNA"/>
</dbReference>
<dbReference type="OrthoDB" id="9794954at2"/>
<evidence type="ECO:0000256" key="2">
    <source>
        <dbReference type="ARBA" id="ARBA00023002"/>
    </source>
</evidence>
<dbReference type="Gene3D" id="3.30.70.20">
    <property type="match status" value="1"/>
</dbReference>
<dbReference type="InterPro" id="IPR017896">
    <property type="entry name" value="4Fe4S_Fe-S-bd"/>
</dbReference>
<dbReference type="NCBIfam" id="TIGR02179">
    <property type="entry name" value="PorD_KorD"/>
    <property type="match status" value="1"/>
</dbReference>
<evidence type="ECO:0000256" key="5">
    <source>
        <dbReference type="SAM" id="MobiDB-lite"/>
    </source>
</evidence>
<dbReference type="SUPFAM" id="SSF53323">
    <property type="entry name" value="Pyruvate-ferredoxin oxidoreductase, PFOR, domain III"/>
    <property type="match status" value="1"/>
</dbReference>
<dbReference type="Gene3D" id="3.40.920.10">
    <property type="entry name" value="Pyruvate-ferredoxin oxidoreductase, PFOR, domain III"/>
    <property type="match status" value="1"/>
</dbReference>
<keyword evidence="3" id="KW-0408">Iron</keyword>
<feature type="domain" description="4Fe-4S ferredoxin-type" evidence="6">
    <location>
        <begin position="240"/>
        <end position="269"/>
    </location>
</feature>
<reference evidence="7 8" key="1">
    <citation type="submission" date="2019-03" db="EMBL/GenBank/DDBJ databases">
        <title>Seongchinamella monodicae gen. nov., sp. nov., a novel member of the Gammaproteobacteria isolated from a tidal mudflat of beach.</title>
        <authorList>
            <person name="Yang H.G."/>
            <person name="Kang J.W."/>
            <person name="Lee S.D."/>
        </authorList>
    </citation>
    <scope>NUCLEOTIDE SEQUENCE [LARGE SCALE GENOMIC DNA]</scope>
    <source>
        <strain evidence="7 8">GH4-78</strain>
    </source>
</reference>
<dbReference type="GO" id="GO:0051539">
    <property type="term" value="F:4 iron, 4 sulfur cluster binding"/>
    <property type="evidence" value="ECO:0007669"/>
    <property type="project" value="InterPro"/>
</dbReference>
<dbReference type="InterPro" id="IPR011894">
    <property type="entry name" value="PorC_KorC"/>
</dbReference>
<keyword evidence="8" id="KW-1185">Reference proteome</keyword>
<dbReference type="PROSITE" id="PS51379">
    <property type="entry name" value="4FE4S_FER_2"/>
    <property type="match status" value="2"/>
</dbReference>
<dbReference type="Pfam" id="PF00037">
    <property type="entry name" value="Fer4"/>
    <property type="match status" value="1"/>
</dbReference>
<dbReference type="InterPro" id="IPR017900">
    <property type="entry name" value="4Fe4S_Fe_S_CS"/>
</dbReference>
<evidence type="ECO:0000256" key="4">
    <source>
        <dbReference type="ARBA" id="ARBA00023014"/>
    </source>
</evidence>
<dbReference type="PANTHER" id="PTHR43366">
    <property type="entry name" value="PYRUVATE SYNTHASE SUBUNIT PORC"/>
    <property type="match status" value="1"/>
</dbReference>
<dbReference type="InterPro" id="IPR011898">
    <property type="entry name" value="PorD_KorD"/>
</dbReference>
<evidence type="ECO:0000313" key="8">
    <source>
        <dbReference type="Proteomes" id="UP000295554"/>
    </source>
</evidence>
<dbReference type="InterPro" id="IPR051626">
    <property type="entry name" value="Oxidoreductase_gamma_subunit"/>
</dbReference>
<dbReference type="AlphaFoldDB" id="A0A4R5LNL1"/>
<feature type="region of interest" description="Disordered" evidence="5">
    <location>
        <begin position="301"/>
        <end position="325"/>
    </location>
</feature>
<dbReference type="GO" id="GO:0016625">
    <property type="term" value="F:oxidoreductase activity, acting on the aldehyde or oxo group of donors, iron-sulfur protein as acceptor"/>
    <property type="evidence" value="ECO:0007669"/>
    <property type="project" value="InterPro"/>
</dbReference>
<organism evidence="7 8">
    <name type="scientific">Seongchinamella unica</name>
    <dbReference type="NCBI Taxonomy" id="2547392"/>
    <lineage>
        <taxon>Bacteria</taxon>
        <taxon>Pseudomonadati</taxon>
        <taxon>Pseudomonadota</taxon>
        <taxon>Gammaproteobacteria</taxon>
        <taxon>Cellvibrionales</taxon>
        <taxon>Halieaceae</taxon>
        <taxon>Seongchinamella</taxon>
    </lineage>
</organism>
<dbReference type="SUPFAM" id="SSF54862">
    <property type="entry name" value="4Fe-4S ferredoxins"/>
    <property type="match status" value="1"/>
</dbReference>
<sequence>MYRIRIHGRGGQGIKMASRVLGTALFRSGFTVQDAPKYGAERRGAPIFSTVRAARGTAINERGVIHNPDLVVVADDTLLTVPAAGILQGLEQGAVVLVNSRESAETWQHRLNLDVQLVILPAAAEVEDRAELPHIGATCAGAAASLLGVIAPDVLAAAIGEELAGLGELVVEQNRRNALAAYRAVQDKKGLVREGKAVAAGDYTPPAWVELSVDDVGIAAPDVRAVANSVQVRTGLWRTLRPTIDYDHCVNCWWVCSSLCPDSAIRVENNTPIIDYDHCKGCMICVGVCPPHAIQGEPEYLAQQREAQSADTGAGDNNGTDTADG</sequence>
<evidence type="ECO:0000256" key="1">
    <source>
        <dbReference type="ARBA" id="ARBA00022723"/>
    </source>
</evidence>
<feature type="domain" description="4Fe-4S ferredoxin-type" evidence="6">
    <location>
        <begin position="270"/>
        <end position="299"/>
    </location>
</feature>